<dbReference type="Proteomes" id="UP000033220">
    <property type="component" value="Chromosome DSM 122"/>
</dbReference>
<dbReference type="HOGENOM" id="CLU_169002_0_0_5"/>
<organism evidence="2 3">
    <name type="scientific">Pararhodospirillum photometricum DSM 122</name>
    <dbReference type="NCBI Taxonomy" id="1150469"/>
    <lineage>
        <taxon>Bacteria</taxon>
        <taxon>Pseudomonadati</taxon>
        <taxon>Pseudomonadota</taxon>
        <taxon>Alphaproteobacteria</taxon>
        <taxon>Rhodospirillales</taxon>
        <taxon>Rhodospirillaceae</taxon>
        <taxon>Pararhodospirillum</taxon>
    </lineage>
</organism>
<dbReference type="InterPro" id="IPR010127">
    <property type="entry name" value="Phasin_subfam-1"/>
</dbReference>
<feature type="domain" description="Phasin" evidence="1">
    <location>
        <begin position="7"/>
        <end position="105"/>
    </location>
</feature>
<sequence>MMLKTYEDLLKFSKDNLNAAVAFNTTLTKGLEDLYRENVGFAGKALETAVEAGKEIAAAKSPVDVASVQTKVARETVEALVAQSRKVTELTSEALKAALEPVNARAKEAMTLFAVKAA</sequence>
<dbReference type="PATRIC" id="fig|1150469.3.peg.873"/>
<dbReference type="AlphaFoldDB" id="H6SQS0"/>
<evidence type="ECO:0000259" key="1">
    <source>
        <dbReference type="Pfam" id="PF09361"/>
    </source>
</evidence>
<dbReference type="Pfam" id="PF09361">
    <property type="entry name" value="Phasin_2"/>
    <property type="match status" value="1"/>
</dbReference>
<name>H6SQS0_PARPM</name>
<evidence type="ECO:0000313" key="2">
    <source>
        <dbReference type="EMBL" id="CCG07385.1"/>
    </source>
</evidence>
<reference evidence="2 3" key="1">
    <citation type="submission" date="2012-02" db="EMBL/GenBank/DDBJ databases">
        <title>Shotgun genome sequence of Phaeospirillum photometricum DSM 122.</title>
        <authorList>
            <person name="Duquesne K."/>
            <person name="Sturgis J."/>
        </authorList>
    </citation>
    <scope>NUCLEOTIDE SEQUENCE [LARGE SCALE GENOMIC DNA]</scope>
    <source>
        <strain evidence="3">DSM122</strain>
    </source>
</reference>
<dbReference type="STRING" id="1150469.RSPPHO_00759"/>
<dbReference type="KEGG" id="rpm:RSPPHO_00759"/>
<dbReference type="NCBIfam" id="TIGR01841">
    <property type="entry name" value="phasin"/>
    <property type="match status" value="1"/>
</dbReference>
<proteinExistence type="predicted"/>
<accession>H6SQS0</accession>
<protein>
    <submittedName>
        <fullName evidence="2">Phasin</fullName>
    </submittedName>
</protein>
<dbReference type="eggNOG" id="COG5490">
    <property type="taxonomic scope" value="Bacteria"/>
</dbReference>
<dbReference type="EMBL" id="HE663493">
    <property type="protein sequence ID" value="CCG07385.1"/>
    <property type="molecule type" value="Genomic_DNA"/>
</dbReference>
<keyword evidence="3" id="KW-1185">Reference proteome</keyword>
<dbReference type="InterPro" id="IPR018968">
    <property type="entry name" value="Phasin"/>
</dbReference>
<gene>
    <name evidence="2" type="ORF">RSPPHO_00759</name>
</gene>
<evidence type="ECO:0000313" key="3">
    <source>
        <dbReference type="Proteomes" id="UP000033220"/>
    </source>
</evidence>